<sequence>MQSYRLGKERLKSGLAGKALGVLVDRQFNVSQPCAQVAKRTNGILVCVRNSGPRRTREDILPLHSVLLRLHLECCVKYCAPQFRKDVEELEQVQKTAMKLVKSLEDKSYEEQLRELGSFSMEERTLKGDIIIFYNYLKGGCSQVGVELFSQATSSRTRGHNINLHQGMFSLVIGKNFFTEIVMGCPGRWWNLHS</sequence>
<name>A0A3M0KPM1_HIRRU</name>
<dbReference type="PANTHER" id="PTHR33332">
    <property type="entry name" value="REVERSE TRANSCRIPTASE DOMAIN-CONTAINING PROTEIN"/>
    <property type="match status" value="1"/>
</dbReference>
<accession>A0A3M0KPM1</accession>
<comment type="caution">
    <text evidence="1">The sequence shown here is derived from an EMBL/GenBank/DDBJ whole genome shotgun (WGS) entry which is preliminary data.</text>
</comment>
<dbReference type="AlphaFoldDB" id="A0A3M0KPM1"/>
<dbReference type="EMBL" id="QRBI01000106">
    <property type="protein sequence ID" value="RMC13234.1"/>
    <property type="molecule type" value="Genomic_DNA"/>
</dbReference>
<organism evidence="1 2">
    <name type="scientific">Hirundo rustica rustica</name>
    <dbReference type="NCBI Taxonomy" id="333673"/>
    <lineage>
        <taxon>Eukaryota</taxon>
        <taxon>Metazoa</taxon>
        <taxon>Chordata</taxon>
        <taxon>Craniata</taxon>
        <taxon>Vertebrata</taxon>
        <taxon>Euteleostomi</taxon>
        <taxon>Archelosauria</taxon>
        <taxon>Archosauria</taxon>
        <taxon>Dinosauria</taxon>
        <taxon>Saurischia</taxon>
        <taxon>Theropoda</taxon>
        <taxon>Coelurosauria</taxon>
        <taxon>Aves</taxon>
        <taxon>Neognathae</taxon>
        <taxon>Neoaves</taxon>
        <taxon>Telluraves</taxon>
        <taxon>Australaves</taxon>
        <taxon>Passeriformes</taxon>
        <taxon>Sylvioidea</taxon>
        <taxon>Hirundinidae</taxon>
        <taxon>Hirundo</taxon>
    </lineage>
</organism>
<proteinExistence type="predicted"/>
<keyword evidence="2" id="KW-1185">Reference proteome</keyword>
<dbReference type="STRING" id="333673.A0A3M0KPM1"/>
<evidence type="ECO:0000313" key="1">
    <source>
        <dbReference type="EMBL" id="RMC13234.1"/>
    </source>
</evidence>
<evidence type="ECO:0000313" key="2">
    <source>
        <dbReference type="Proteomes" id="UP000269221"/>
    </source>
</evidence>
<dbReference type="OrthoDB" id="276744at2759"/>
<dbReference type="Proteomes" id="UP000269221">
    <property type="component" value="Unassembled WGS sequence"/>
</dbReference>
<gene>
    <name evidence="1" type="ORF">DUI87_10768</name>
</gene>
<protein>
    <submittedName>
        <fullName evidence="1">Uncharacterized protein</fullName>
    </submittedName>
</protein>
<reference evidence="1 2" key="1">
    <citation type="submission" date="2018-07" db="EMBL/GenBank/DDBJ databases">
        <title>A high quality draft genome assembly of the barn swallow (H. rustica rustica).</title>
        <authorList>
            <person name="Formenti G."/>
            <person name="Chiara M."/>
            <person name="Poveda L."/>
            <person name="Francoijs K.-J."/>
            <person name="Bonisoli-Alquati A."/>
            <person name="Canova L."/>
            <person name="Gianfranceschi L."/>
            <person name="Horner D.S."/>
            <person name="Saino N."/>
        </authorList>
    </citation>
    <scope>NUCLEOTIDE SEQUENCE [LARGE SCALE GENOMIC DNA]</scope>
    <source>
        <strain evidence="1">Chelidonia</strain>
        <tissue evidence="1">Blood</tissue>
    </source>
</reference>